<dbReference type="EMBL" id="SDOV01000005">
    <property type="protein sequence ID" value="KAH7640782.1"/>
    <property type="molecule type" value="Genomic_DNA"/>
</dbReference>
<evidence type="ECO:0000256" key="1">
    <source>
        <dbReference type="SAM" id="MobiDB-lite"/>
    </source>
</evidence>
<feature type="region of interest" description="Disordered" evidence="1">
    <location>
        <begin position="145"/>
        <end position="166"/>
    </location>
</feature>
<dbReference type="AlphaFoldDB" id="A0A9D4NZC0"/>
<sequence length="251" mass="27250">MMTIKVPIETDFSEIRKKFGTGCLPLESSHFGTQDINQFMFNNGPEPLSFSTKQQHSPMTNNNLQLNPALMTNFNTDIHPRGIVDTNTIPSSIGVGYRSLFGGSIPGFFPATPNLASSLHGLLPNGGSKSFFDQINNLDELTQQQPKTFQQQQQQQRTTPTTATTTTTMPTTQALSMNIHHQLQNALHNICASGIVAGNNGGWYGNMMMGATTSSTATSIMGTNNNNNNKNSTTGTMNITNVKTTNNTELD</sequence>
<reference evidence="2" key="2">
    <citation type="journal article" date="2021" name="World Allergy Organ. J.">
        <title>Chromosome-level assembly of Dermatophagoides farinae genome and transcriptome reveals two novel allergens Der f 37 and Der f 39.</title>
        <authorList>
            <person name="Chen J."/>
            <person name="Cai Z."/>
            <person name="Fan D."/>
            <person name="Hu J."/>
            <person name="Hou Y."/>
            <person name="He Y."/>
            <person name="Zhang Z."/>
            <person name="Zhao Z."/>
            <person name="Gao P."/>
            <person name="Hu W."/>
            <person name="Sun J."/>
            <person name="Li J."/>
            <person name="Ji K."/>
        </authorList>
    </citation>
    <scope>NUCLEOTIDE SEQUENCE</scope>
    <source>
        <strain evidence="2">JKM2019</strain>
    </source>
</reference>
<reference evidence="2" key="1">
    <citation type="submission" date="2020-06" db="EMBL/GenBank/DDBJ databases">
        <authorList>
            <person name="Ji K."/>
            <person name="Li J."/>
        </authorList>
    </citation>
    <scope>NUCLEOTIDE SEQUENCE</scope>
    <source>
        <strain evidence="2">JKM2019</strain>
        <tissue evidence="2">Whole body</tissue>
    </source>
</reference>
<accession>A0A9D4NZC0</accession>
<comment type="caution">
    <text evidence="2">The sequence shown here is derived from an EMBL/GenBank/DDBJ whole genome shotgun (WGS) entry which is preliminary data.</text>
</comment>
<evidence type="ECO:0000313" key="2">
    <source>
        <dbReference type="EMBL" id="KAH7640782.1"/>
    </source>
</evidence>
<proteinExistence type="predicted"/>
<gene>
    <name evidence="2" type="ORF">HUG17_8251</name>
</gene>
<protein>
    <submittedName>
        <fullName evidence="2">Uncharacterized protein</fullName>
    </submittedName>
</protein>
<organism evidence="2">
    <name type="scientific">Dermatophagoides farinae</name>
    <name type="common">American house dust mite</name>
    <dbReference type="NCBI Taxonomy" id="6954"/>
    <lineage>
        <taxon>Eukaryota</taxon>
        <taxon>Metazoa</taxon>
        <taxon>Ecdysozoa</taxon>
        <taxon>Arthropoda</taxon>
        <taxon>Chelicerata</taxon>
        <taxon>Arachnida</taxon>
        <taxon>Acari</taxon>
        <taxon>Acariformes</taxon>
        <taxon>Sarcoptiformes</taxon>
        <taxon>Astigmata</taxon>
        <taxon>Psoroptidia</taxon>
        <taxon>Analgoidea</taxon>
        <taxon>Pyroglyphidae</taxon>
        <taxon>Dermatophagoidinae</taxon>
        <taxon>Dermatophagoides</taxon>
    </lineage>
</organism>
<name>A0A9D4NZC0_DERFA</name>
<feature type="compositionally biased region" description="Low complexity" evidence="1">
    <location>
        <begin position="224"/>
        <end position="238"/>
    </location>
</feature>
<feature type="compositionally biased region" description="Polar residues" evidence="1">
    <location>
        <begin position="239"/>
        <end position="251"/>
    </location>
</feature>
<dbReference type="Proteomes" id="UP000828236">
    <property type="component" value="Unassembled WGS sequence"/>
</dbReference>
<feature type="region of interest" description="Disordered" evidence="1">
    <location>
        <begin position="224"/>
        <end position="251"/>
    </location>
</feature>